<organism evidence="1 2">
    <name type="scientific">Punctularia strigosozonata (strain HHB-11173)</name>
    <name type="common">White-rot fungus</name>
    <dbReference type="NCBI Taxonomy" id="741275"/>
    <lineage>
        <taxon>Eukaryota</taxon>
        <taxon>Fungi</taxon>
        <taxon>Dikarya</taxon>
        <taxon>Basidiomycota</taxon>
        <taxon>Agaricomycotina</taxon>
        <taxon>Agaricomycetes</taxon>
        <taxon>Corticiales</taxon>
        <taxon>Punctulariaceae</taxon>
        <taxon>Punctularia</taxon>
    </lineage>
</organism>
<dbReference type="KEGG" id="psq:PUNSTDRAFT_122620"/>
<reference evidence="2" key="1">
    <citation type="journal article" date="2012" name="Science">
        <title>The Paleozoic origin of enzymatic lignin decomposition reconstructed from 31 fungal genomes.</title>
        <authorList>
            <person name="Floudas D."/>
            <person name="Binder M."/>
            <person name="Riley R."/>
            <person name="Barry K."/>
            <person name="Blanchette R.A."/>
            <person name="Henrissat B."/>
            <person name="Martinez A.T."/>
            <person name="Otillar R."/>
            <person name="Spatafora J.W."/>
            <person name="Yadav J.S."/>
            <person name="Aerts A."/>
            <person name="Benoit I."/>
            <person name="Boyd A."/>
            <person name="Carlson A."/>
            <person name="Copeland A."/>
            <person name="Coutinho P.M."/>
            <person name="de Vries R.P."/>
            <person name="Ferreira P."/>
            <person name="Findley K."/>
            <person name="Foster B."/>
            <person name="Gaskell J."/>
            <person name="Glotzer D."/>
            <person name="Gorecki P."/>
            <person name="Heitman J."/>
            <person name="Hesse C."/>
            <person name="Hori C."/>
            <person name="Igarashi K."/>
            <person name="Jurgens J.A."/>
            <person name="Kallen N."/>
            <person name="Kersten P."/>
            <person name="Kohler A."/>
            <person name="Kuees U."/>
            <person name="Kumar T.K.A."/>
            <person name="Kuo A."/>
            <person name="LaButti K."/>
            <person name="Larrondo L.F."/>
            <person name="Lindquist E."/>
            <person name="Ling A."/>
            <person name="Lombard V."/>
            <person name="Lucas S."/>
            <person name="Lundell T."/>
            <person name="Martin R."/>
            <person name="McLaughlin D.J."/>
            <person name="Morgenstern I."/>
            <person name="Morin E."/>
            <person name="Murat C."/>
            <person name="Nagy L.G."/>
            <person name="Nolan M."/>
            <person name="Ohm R.A."/>
            <person name="Patyshakuliyeva A."/>
            <person name="Rokas A."/>
            <person name="Ruiz-Duenas F.J."/>
            <person name="Sabat G."/>
            <person name="Salamov A."/>
            <person name="Samejima M."/>
            <person name="Schmutz J."/>
            <person name="Slot J.C."/>
            <person name="St John F."/>
            <person name="Stenlid J."/>
            <person name="Sun H."/>
            <person name="Sun S."/>
            <person name="Syed K."/>
            <person name="Tsang A."/>
            <person name="Wiebenga A."/>
            <person name="Young D."/>
            <person name="Pisabarro A."/>
            <person name="Eastwood D.C."/>
            <person name="Martin F."/>
            <person name="Cullen D."/>
            <person name="Grigoriev I.V."/>
            <person name="Hibbett D.S."/>
        </authorList>
    </citation>
    <scope>NUCLEOTIDE SEQUENCE [LARGE SCALE GENOMIC DNA]</scope>
    <source>
        <strain evidence="2">HHB-11173 SS5</strain>
    </source>
</reference>
<dbReference type="RefSeq" id="XP_007387846.1">
    <property type="nucleotide sequence ID" value="XM_007387784.1"/>
</dbReference>
<evidence type="ECO:0000313" key="2">
    <source>
        <dbReference type="Proteomes" id="UP000054196"/>
    </source>
</evidence>
<dbReference type="HOGENOM" id="CLU_2868701_0_0_1"/>
<dbReference type="GeneID" id="18877559"/>
<dbReference type="EMBL" id="JH687552">
    <property type="protein sequence ID" value="EIN04923.1"/>
    <property type="molecule type" value="Genomic_DNA"/>
</dbReference>
<dbReference type="Proteomes" id="UP000054196">
    <property type="component" value="Unassembled WGS sequence"/>
</dbReference>
<name>R7S3Y4_PUNST</name>
<dbReference type="AlphaFoldDB" id="R7S3Y4"/>
<protein>
    <submittedName>
        <fullName evidence="1">Uncharacterized protein</fullName>
    </submittedName>
</protein>
<gene>
    <name evidence="1" type="ORF">PUNSTDRAFT_122620</name>
</gene>
<proteinExistence type="predicted"/>
<evidence type="ECO:0000313" key="1">
    <source>
        <dbReference type="EMBL" id="EIN04923.1"/>
    </source>
</evidence>
<sequence length="64" mass="7162">MLSASQLKVYKKCRGLHASGMKYTRHYNCSALCRFSSYIDITFSLHSSAMSSSTTCPKEIHSPL</sequence>
<accession>R7S3Y4</accession>
<keyword evidence="2" id="KW-1185">Reference proteome</keyword>